<organism evidence="2 3">
    <name type="scientific">Methylovorus glucosotrophus (strain SIP3-4)</name>
    <dbReference type="NCBI Taxonomy" id="582744"/>
    <lineage>
        <taxon>Bacteria</taxon>
        <taxon>Pseudomonadati</taxon>
        <taxon>Pseudomonadota</taxon>
        <taxon>Betaproteobacteria</taxon>
        <taxon>Nitrosomonadales</taxon>
        <taxon>Methylophilaceae</taxon>
        <taxon>Methylovorus</taxon>
    </lineage>
</organism>
<evidence type="ECO:0000256" key="1">
    <source>
        <dbReference type="SAM" id="Phobius"/>
    </source>
</evidence>
<dbReference type="RefSeq" id="WP_015830052.1">
    <property type="nucleotide sequence ID" value="NC_012969.1"/>
</dbReference>
<dbReference type="KEGG" id="mei:Msip34_1334"/>
<feature type="transmembrane region" description="Helical" evidence="1">
    <location>
        <begin position="185"/>
        <end position="208"/>
    </location>
</feature>
<keyword evidence="1" id="KW-0812">Transmembrane</keyword>
<feature type="transmembrane region" description="Helical" evidence="1">
    <location>
        <begin position="12"/>
        <end position="33"/>
    </location>
</feature>
<reference evidence="2 3" key="2">
    <citation type="journal article" date="2011" name="J. Bacteriol.">
        <title>Genomes of three methylotrophs from a single niche uncover genetic and metabolic divergence of Methylophilaceae.</title>
        <authorList>
            <person name="Lapidus A."/>
            <person name="Clum A."/>
            <person name="Labutti K."/>
            <person name="Kaluzhnaya M.G."/>
            <person name="Lim S."/>
            <person name="Beck D.A."/>
            <person name="Glavina Del Rio T."/>
            <person name="Nolan M."/>
            <person name="Mavromatis K."/>
            <person name="Huntemann M."/>
            <person name="Lucas S."/>
            <person name="Lidstrom M.E."/>
            <person name="Ivanova N."/>
            <person name="Chistoserdova L."/>
        </authorList>
    </citation>
    <scope>NUCLEOTIDE SEQUENCE [LARGE SCALE GENOMIC DNA]</scope>
    <source>
        <strain evidence="2 3">SIP3-4</strain>
    </source>
</reference>
<name>C6XDF5_METGS</name>
<sequence length="312" mass="35994">MSKISFLKEIQFIVWVIPVLGFLFSIIFDWGYLSYFDIPFFFVEVNYYTAFTSILSIALISIGILYVLAIGVILSDKNNILYSIFFDPFILSITFIFIILGLSSNHSLTPVPLLYLCFIIMKSLHLLTVFLKNKSINNSIKGIYWPIFFNFDFFKMFNLDLYKILDKEAADDSSRESPVPNRYKSFAGYITAILLSSLVMTIAGDVAANSLPKWTLKGRDDVVVIARNNGIYLLKSFNPSNLVLEESVQILKSDDNSITLVPLKLKGSFTTEEEYKKRIEEHKKNLELDEYFSQNIKSFWKFLLSTHIENWI</sequence>
<keyword evidence="1" id="KW-0472">Membrane</keyword>
<dbReference type="EMBL" id="CP001674">
    <property type="protein sequence ID" value="ACT50580.1"/>
    <property type="molecule type" value="Genomic_DNA"/>
</dbReference>
<dbReference type="Proteomes" id="UP000002743">
    <property type="component" value="Chromosome"/>
</dbReference>
<keyword evidence="1" id="KW-1133">Transmembrane helix</keyword>
<proteinExistence type="predicted"/>
<feature type="transmembrane region" description="Helical" evidence="1">
    <location>
        <begin position="45"/>
        <end position="68"/>
    </location>
</feature>
<reference evidence="3" key="1">
    <citation type="submission" date="2009-07" db="EMBL/GenBank/DDBJ databases">
        <title>Complete sequence of chromosome of Methylovorus sp. SIP3-4.</title>
        <authorList>
            <person name="Lucas S."/>
            <person name="Copeland A."/>
            <person name="Lapidus A."/>
            <person name="Glavina del Rio T."/>
            <person name="Tice H."/>
            <person name="Bruce D."/>
            <person name="Goodwin L."/>
            <person name="Pitluck S."/>
            <person name="Clum A."/>
            <person name="Larimer F."/>
            <person name="Land M."/>
            <person name="Hauser L."/>
            <person name="Kyrpides N."/>
            <person name="Mikhailova N."/>
            <person name="Kayluzhnaya M."/>
            <person name="Chistoserdova L."/>
        </authorList>
    </citation>
    <scope>NUCLEOTIDE SEQUENCE [LARGE SCALE GENOMIC DNA]</scope>
    <source>
        <strain evidence="3">SIP3-4</strain>
    </source>
</reference>
<gene>
    <name evidence="2" type="ordered locus">Msip34_1334</name>
</gene>
<evidence type="ECO:0000313" key="3">
    <source>
        <dbReference type="Proteomes" id="UP000002743"/>
    </source>
</evidence>
<dbReference type="HOGENOM" id="CLU_890831_0_0_4"/>
<feature type="transmembrane region" description="Helical" evidence="1">
    <location>
        <begin position="80"/>
        <end position="101"/>
    </location>
</feature>
<feature type="transmembrane region" description="Helical" evidence="1">
    <location>
        <begin position="113"/>
        <end position="131"/>
    </location>
</feature>
<keyword evidence="3" id="KW-1185">Reference proteome</keyword>
<dbReference type="AlphaFoldDB" id="C6XDF5"/>
<evidence type="ECO:0000313" key="2">
    <source>
        <dbReference type="EMBL" id="ACT50580.1"/>
    </source>
</evidence>
<accession>C6XDF5</accession>
<protein>
    <submittedName>
        <fullName evidence="2">Uncharacterized protein</fullName>
    </submittedName>
</protein>